<dbReference type="Gene3D" id="2.30.110.10">
    <property type="entry name" value="Electron Transport, Fmn-binding Protein, Chain A"/>
    <property type="match status" value="1"/>
</dbReference>
<feature type="domain" description="Pyridoxamine 5'-phosphate oxidase N-terminal" evidence="1">
    <location>
        <begin position="34"/>
        <end position="161"/>
    </location>
</feature>
<name>A0A1F7RAF7_9BACT</name>
<dbReference type="Pfam" id="PF01243">
    <property type="entry name" value="PNPOx_N"/>
    <property type="match status" value="1"/>
</dbReference>
<gene>
    <name evidence="2" type="ORF">A2042_04760</name>
</gene>
<dbReference type="InterPro" id="IPR012349">
    <property type="entry name" value="Split_barrel_FMN-bd"/>
</dbReference>
<evidence type="ECO:0000313" key="2">
    <source>
        <dbReference type="EMBL" id="OGL38401.1"/>
    </source>
</evidence>
<reference evidence="2 3" key="1">
    <citation type="journal article" date="2016" name="Nat. Commun.">
        <title>Thousands of microbial genomes shed light on interconnected biogeochemical processes in an aquifer system.</title>
        <authorList>
            <person name="Anantharaman K."/>
            <person name="Brown C.T."/>
            <person name="Hug L.A."/>
            <person name="Sharon I."/>
            <person name="Castelle C.J."/>
            <person name="Probst A.J."/>
            <person name="Thomas B.C."/>
            <person name="Singh A."/>
            <person name="Wilkins M.J."/>
            <person name="Karaoz U."/>
            <person name="Brodie E.L."/>
            <person name="Williams K.H."/>
            <person name="Hubbard S.S."/>
            <person name="Banfield J.F."/>
        </authorList>
    </citation>
    <scope>NUCLEOTIDE SEQUENCE [LARGE SCALE GENOMIC DNA]</scope>
</reference>
<comment type="caution">
    <text evidence="2">The sequence shown here is derived from an EMBL/GenBank/DDBJ whole genome shotgun (WGS) entry which is preliminary data.</text>
</comment>
<dbReference type="EMBL" id="MGDB01000148">
    <property type="protein sequence ID" value="OGL38401.1"/>
    <property type="molecule type" value="Genomic_DNA"/>
</dbReference>
<sequence length="176" mass="20116">MARIAVARPSDRLKNALEKVGIKLKENLTPESVEKAISDFIVENNVLHLATSRNNIPRCTPLEYKHKGGLNLYVFSEGGAKIAFMRENPNVAVSIASPYEPKKNFFGARGLQIWGKAKIYARFKEKDEFKATVKELGIDETRFPPEINFKIIVIEPEKIKYRDTRNGYRGVTWFKD</sequence>
<dbReference type="SUPFAM" id="SSF50475">
    <property type="entry name" value="FMN-binding split barrel"/>
    <property type="match status" value="1"/>
</dbReference>
<dbReference type="AlphaFoldDB" id="A0A1F7RAF7"/>
<protein>
    <recommendedName>
        <fullName evidence="1">Pyridoxamine 5'-phosphate oxidase N-terminal domain-containing protein</fullName>
    </recommendedName>
</protein>
<proteinExistence type="predicted"/>
<organism evidence="2 3">
    <name type="scientific">Candidatus Schekmanbacteria bacterium GWA2_38_11</name>
    <dbReference type="NCBI Taxonomy" id="1817876"/>
    <lineage>
        <taxon>Bacteria</taxon>
        <taxon>Candidatus Schekmaniibacteriota</taxon>
    </lineage>
</organism>
<dbReference type="InterPro" id="IPR011576">
    <property type="entry name" value="Pyridox_Oxase_N"/>
</dbReference>
<accession>A0A1F7RAF7</accession>
<dbReference type="Proteomes" id="UP000178526">
    <property type="component" value="Unassembled WGS sequence"/>
</dbReference>
<evidence type="ECO:0000313" key="3">
    <source>
        <dbReference type="Proteomes" id="UP000178526"/>
    </source>
</evidence>
<evidence type="ECO:0000259" key="1">
    <source>
        <dbReference type="Pfam" id="PF01243"/>
    </source>
</evidence>